<accession>A0A3B0TXQ2</accession>
<protein>
    <submittedName>
        <fullName evidence="1">Uncharacterized protein</fullName>
    </submittedName>
</protein>
<dbReference type="Pfam" id="PF20181">
    <property type="entry name" value="DUF6544"/>
    <property type="match status" value="1"/>
</dbReference>
<gene>
    <name evidence="1" type="ORF">MNBD_ALPHA12-1176</name>
</gene>
<reference evidence="1" key="1">
    <citation type="submission" date="2018-06" db="EMBL/GenBank/DDBJ databases">
        <authorList>
            <person name="Zhirakovskaya E."/>
        </authorList>
    </citation>
    <scope>NUCLEOTIDE SEQUENCE</scope>
</reference>
<sequence>MKIVLGLGLVLVIVGLVVAQLVVSSRFLGRIAGLESQLAKDQLTSAPAVGALPEIVRAFATKAGAREGGPYIVRLTQSVAMRFAPDQPWQELTATHLAGTRASGFVWHATGNMMYLPIGVVDAFVKGTGLLNARLLNTISVANSQGSATDRGELLRYLAEIPLTPDAILNNSQLVWNQIDDTTVSVTAPMNDGGVTVEFSFNEQGDIVESFAAARPMGIGDKWVDTPWRGRFFDYKQLGPRRIPTRAEVGWELPDGFYLYFRGVIESYALE</sequence>
<organism evidence="1">
    <name type="scientific">hydrothermal vent metagenome</name>
    <dbReference type="NCBI Taxonomy" id="652676"/>
    <lineage>
        <taxon>unclassified sequences</taxon>
        <taxon>metagenomes</taxon>
        <taxon>ecological metagenomes</taxon>
    </lineage>
</organism>
<dbReference type="InterPro" id="IPR046674">
    <property type="entry name" value="DUF6544"/>
</dbReference>
<proteinExistence type="predicted"/>
<dbReference type="AlphaFoldDB" id="A0A3B0TXQ2"/>
<dbReference type="EMBL" id="UOEO01000086">
    <property type="protein sequence ID" value="VAW18237.1"/>
    <property type="molecule type" value="Genomic_DNA"/>
</dbReference>
<evidence type="ECO:0000313" key="1">
    <source>
        <dbReference type="EMBL" id="VAW18237.1"/>
    </source>
</evidence>
<name>A0A3B0TXQ2_9ZZZZ</name>